<dbReference type="Gene3D" id="3.90.550.10">
    <property type="entry name" value="Spore Coat Polysaccharide Biosynthesis Protein SpsA, Chain A"/>
    <property type="match status" value="1"/>
</dbReference>
<evidence type="ECO:0000313" key="10">
    <source>
        <dbReference type="EMBL" id="ETW10479.1"/>
    </source>
</evidence>
<keyword evidence="6" id="KW-0408">Iron</keyword>
<evidence type="ECO:0000256" key="7">
    <source>
        <dbReference type="ARBA" id="ARBA00047930"/>
    </source>
</evidence>
<comment type="cofactor">
    <cofactor evidence="1">
        <name>L-ascorbate</name>
        <dbReference type="ChEBI" id="CHEBI:38290"/>
    </cofactor>
</comment>
<keyword evidence="3" id="KW-0479">Metal-binding</keyword>
<dbReference type="VEuPathDB" id="FungiDB:H310_00774"/>
<dbReference type="Pfam" id="PF13640">
    <property type="entry name" value="2OG-FeII_Oxy_3"/>
    <property type="match status" value="1"/>
</dbReference>
<gene>
    <name evidence="10" type="ORF">H310_00774</name>
</gene>
<dbReference type="InterPro" id="IPR021067">
    <property type="entry name" value="Glycosyltransferase"/>
</dbReference>
<dbReference type="GO" id="GO:0031418">
    <property type="term" value="F:L-ascorbic acid binding"/>
    <property type="evidence" value="ECO:0007669"/>
    <property type="project" value="InterPro"/>
</dbReference>
<evidence type="ECO:0000256" key="1">
    <source>
        <dbReference type="ARBA" id="ARBA00001961"/>
    </source>
</evidence>
<dbReference type="eggNOG" id="KOG3710">
    <property type="taxonomic scope" value="Eukaryota"/>
</dbReference>
<dbReference type="GeneID" id="20077824"/>
<dbReference type="RefSeq" id="XP_008861890.1">
    <property type="nucleotide sequence ID" value="XM_008863668.1"/>
</dbReference>
<dbReference type="PANTHER" id="PTHR34496">
    <property type="entry name" value="GLCNAC TRANSFERASE-RELATED"/>
    <property type="match status" value="1"/>
</dbReference>
<accession>A0A024UVX4</accession>
<evidence type="ECO:0000259" key="9">
    <source>
        <dbReference type="PROSITE" id="PS51471"/>
    </source>
</evidence>
<dbReference type="Pfam" id="PF11397">
    <property type="entry name" value="GlcNAc"/>
    <property type="match status" value="2"/>
</dbReference>
<dbReference type="InterPro" id="IPR006620">
    <property type="entry name" value="Pro_4_hyd_alph"/>
</dbReference>
<dbReference type="InterPro" id="IPR029044">
    <property type="entry name" value="Nucleotide-diphossugar_trans"/>
</dbReference>
<evidence type="ECO:0000256" key="2">
    <source>
        <dbReference type="ARBA" id="ARBA00012264"/>
    </source>
</evidence>
<dbReference type="OrthoDB" id="76265at2759"/>
<evidence type="ECO:0000256" key="3">
    <source>
        <dbReference type="ARBA" id="ARBA00022723"/>
    </source>
</evidence>
<dbReference type="AlphaFoldDB" id="A0A024UVX4"/>
<dbReference type="GO" id="GO:0008475">
    <property type="term" value="F:procollagen-lysine 5-dioxygenase activity"/>
    <property type="evidence" value="ECO:0007669"/>
    <property type="project" value="UniProtKB-EC"/>
</dbReference>
<dbReference type="InterPro" id="IPR005123">
    <property type="entry name" value="Oxoglu/Fe-dep_dioxygenase_dom"/>
</dbReference>
<feature type="region of interest" description="Disordered" evidence="8">
    <location>
        <begin position="37"/>
        <end position="80"/>
    </location>
</feature>
<dbReference type="STRING" id="157072.A0A024UVX4"/>
<evidence type="ECO:0000256" key="5">
    <source>
        <dbReference type="ARBA" id="ARBA00023002"/>
    </source>
</evidence>
<evidence type="ECO:0000256" key="4">
    <source>
        <dbReference type="ARBA" id="ARBA00022964"/>
    </source>
</evidence>
<keyword evidence="4" id="KW-0223">Dioxygenase</keyword>
<protein>
    <recommendedName>
        <fullName evidence="2">procollagen-lysine 5-dioxygenase</fullName>
        <ecNumber evidence="2">1.14.11.4</ecNumber>
    </recommendedName>
</protein>
<dbReference type="EC" id="1.14.11.4" evidence="2"/>
<dbReference type="InterPro" id="IPR044862">
    <property type="entry name" value="Pro_4_hyd_alph_FE2OG_OXY"/>
</dbReference>
<dbReference type="PROSITE" id="PS51471">
    <property type="entry name" value="FE2OG_OXY"/>
    <property type="match status" value="1"/>
</dbReference>
<evidence type="ECO:0000256" key="8">
    <source>
        <dbReference type="SAM" id="MobiDB-lite"/>
    </source>
</evidence>
<dbReference type="EMBL" id="KI913952">
    <property type="protein sequence ID" value="ETW10479.1"/>
    <property type="molecule type" value="Genomic_DNA"/>
</dbReference>
<name>A0A024UVX4_9STRA</name>
<feature type="domain" description="Fe2OG dioxygenase" evidence="9">
    <location>
        <begin position="196"/>
        <end position="295"/>
    </location>
</feature>
<dbReference type="GO" id="GO:0005506">
    <property type="term" value="F:iron ion binding"/>
    <property type="evidence" value="ECO:0007669"/>
    <property type="project" value="InterPro"/>
</dbReference>
<keyword evidence="5" id="KW-0560">Oxidoreductase</keyword>
<dbReference type="Gene3D" id="2.60.120.620">
    <property type="entry name" value="q2cbj1_9rhob like domain"/>
    <property type="match status" value="1"/>
</dbReference>
<comment type="catalytic activity">
    <reaction evidence="7">
        <text>L-lysyl-[collagen] + 2-oxoglutarate + O2 = (5R)-5-hydroxy-L-lysyl-[collagen] + succinate + CO2</text>
        <dbReference type="Rhea" id="RHEA:16569"/>
        <dbReference type="Rhea" id="RHEA-COMP:12751"/>
        <dbReference type="Rhea" id="RHEA-COMP:12752"/>
        <dbReference type="ChEBI" id="CHEBI:15379"/>
        <dbReference type="ChEBI" id="CHEBI:16526"/>
        <dbReference type="ChEBI" id="CHEBI:16810"/>
        <dbReference type="ChEBI" id="CHEBI:29969"/>
        <dbReference type="ChEBI" id="CHEBI:30031"/>
        <dbReference type="ChEBI" id="CHEBI:133442"/>
        <dbReference type="EC" id="1.14.11.4"/>
    </reaction>
</comment>
<dbReference type="SMART" id="SM00702">
    <property type="entry name" value="P4Hc"/>
    <property type="match status" value="1"/>
</dbReference>
<sequence length="674" mass="73794">MANPSGKAAAGASLLDALSPQLMSMVETSLGYSLTASPSVKADRIARSKSSPSGPPQSVPPPQMTPTDTRTVLPPSPTDNFTHNVELFGPSEVFLLRQPDSPGFIVRENFLGAAQATRVLDACRALRESMPMRPAQVAVGKMNQVTALVTDARGDHLLWLPHDDKDVPPPVQHLLVQLGRLAHGLAKAAPELALRNAKSTQLAIFPGNNTRFVQHVDTYGSKKDQLSRRITCLYYLNADWQPSHGGALRVHLKDGSHEDIPPLLDSLVVFRSADVMHEVLPTTVDRLALTTWFYGGPTPSDVPTTAATIPKSLGKPNTATFETIEASPATLNRSHTPDASLPPPGLCGGGMALPPPAIPDLISTIFVSIPSYCDSECQPTVAHLFATATAPSRVFAGLCLQHDEGDPAQAIAFAAAYGDQVRVKRMHPADATGPCLARWETQQLWRGEPYYLQIDSHMRFRQGWDVFLIHELSQCSSPRAILTTYPLGYNLPNQITRDIRPTLLCASHFDSNGLVRQCSKVLKTSPSKPIPSMFWAAGFAFSRATVLQEVMYDPSLTHLFFGEENVMAARLWTHGYDFFAPTEAVVYHLWSRSHRPTFRDHQRNGTEAQQRSIQRVLKMLKEGDEGPCGLGRVRTIEAFVAAQGVHYSTKEIAWASLWSNRDPIEFDLAATPES</sequence>
<proteinExistence type="predicted"/>
<evidence type="ECO:0000256" key="6">
    <source>
        <dbReference type="ARBA" id="ARBA00023004"/>
    </source>
</evidence>
<feature type="compositionally biased region" description="Pro residues" evidence="8">
    <location>
        <begin position="53"/>
        <end position="64"/>
    </location>
</feature>
<organism evidence="10">
    <name type="scientific">Aphanomyces invadans</name>
    <dbReference type="NCBI Taxonomy" id="157072"/>
    <lineage>
        <taxon>Eukaryota</taxon>
        <taxon>Sar</taxon>
        <taxon>Stramenopiles</taxon>
        <taxon>Oomycota</taxon>
        <taxon>Saprolegniomycetes</taxon>
        <taxon>Saprolegniales</taxon>
        <taxon>Verrucalvaceae</taxon>
        <taxon>Aphanomyces</taxon>
    </lineage>
</organism>
<dbReference type="PANTHER" id="PTHR34496:SF9">
    <property type="entry name" value="[SKP1-PROTEIN]-HYDROXYPROLINE N-ACETYLGLUCOSAMINYLTRANSFERASE"/>
    <property type="match status" value="1"/>
</dbReference>
<reference evidence="10" key="1">
    <citation type="submission" date="2013-12" db="EMBL/GenBank/DDBJ databases">
        <title>The Genome Sequence of Aphanomyces invadans NJM9701.</title>
        <authorList>
            <consortium name="The Broad Institute Genomics Platform"/>
            <person name="Russ C."/>
            <person name="Tyler B."/>
            <person name="van West P."/>
            <person name="Dieguez-Uribeondo J."/>
            <person name="Young S.K."/>
            <person name="Zeng Q."/>
            <person name="Gargeya S."/>
            <person name="Fitzgerald M."/>
            <person name="Abouelleil A."/>
            <person name="Alvarado L."/>
            <person name="Chapman S.B."/>
            <person name="Gainer-Dewar J."/>
            <person name="Goldberg J."/>
            <person name="Griggs A."/>
            <person name="Gujja S."/>
            <person name="Hansen M."/>
            <person name="Howarth C."/>
            <person name="Imamovic A."/>
            <person name="Ireland A."/>
            <person name="Larimer J."/>
            <person name="McCowan C."/>
            <person name="Murphy C."/>
            <person name="Pearson M."/>
            <person name="Poon T.W."/>
            <person name="Priest M."/>
            <person name="Roberts A."/>
            <person name="Saif S."/>
            <person name="Shea T."/>
            <person name="Sykes S."/>
            <person name="Wortman J."/>
            <person name="Nusbaum C."/>
            <person name="Birren B."/>
        </authorList>
    </citation>
    <scope>NUCLEOTIDE SEQUENCE [LARGE SCALE GENOMIC DNA]</scope>
    <source>
        <strain evidence="10">NJM9701</strain>
    </source>
</reference>
<dbReference type="SUPFAM" id="SSF53448">
    <property type="entry name" value="Nucleotide-diphospho-sugar transferases"/>
    <property type="match status" value="1"/>
</dbReference>